<dbReference type="AlphaFoldDB" id="A0A9W8ALJ3"/>
<dbReference type="Gene3D" id="3.90.960.10">
    <property type="entry name" value="YbaK/aminoacyl-tRNA synthetase-associated domain"/>
    <property type="match status" value="1"/>
</dbReference>
<proteinExistence type="predicted"/>
<evidence type="ECO:0000313" key="2">
    <source>
        <dbReference type="Proteomes" id="UP001150569"/>
    </source>
</evidence>
<protein>
    <recommendedName>
        <fullName evidence="3">YbaK/aminoacyl-tRNA synthetase-associated domain-containing protein</fullName>
    </recommendedName>
</protein>
<reference evidence="1" key="1">
    <citation type="submission" date="2022-07" db="EMBL/GenBank/DDBJ databases">
        <title>Phylogenomic reconstructions and comparative analyses of Kickxellomycotina fungi.</title>
        <authorList>
            <person name="Reynolds N.K."/>
            <person name="Stajich J.E."/>
            <person name="Barry K."/>
            <person name="Grigoriev I.V."/>
            <person name="Crous P."/>
            <person name="Smith M.E."/>
        </authorList>
    </citation>
    <scope>NUCLEOTIDE SEQUENCE</scope>
    <source>
        <strain evidence="1">RSA 861</strain>
    </source>
</reference>
<gene>
    <name evidence="1" type="ORF">IWQ60_001168</name>
</gene>
<dbReference type="PANTHER" id="PTHR30411:SF4">
    <property type="entry name" value="YBAK_AMINOACYL-TRNA SYNTHETASE-ASSOCIATED DOMAIN-CONTAINING PROTEIN"/>
    <property type="match status" value="1"/>
</dbReference>
<dbReference type="EMBL" id="JANBPT010000035">
    <property type="protein sequence ID" value="KAJ1929423.1"/>
    <property type="molecule type" value="Genomic_DNA"/>
</dbReference>
<dbReference type="PANTHER" id="PTHR30411">
    <property type="entry name" value="CYTOPLASMIC PROTEIN"/>
    <property type="match status" value="1"/>
</dbReference>
<dbReference type="Proteomes" id="UP001150569">
    <property type="component" value="Unassembled WGS sequence"/>
</dbReference>
<keyword evidence="2" id="KW-1185">Reference proteome</keyword>
<evidence type="ECO:0008006" key="3">
    <source>
        <dbReference type="Google" id="ProtNLM"/>
    </source>
</evidence>
<evidence type="ECO:0000313" key="1">
    <source>
        <dbReference type="EMBL" id="KAJ1929423.1"/>
    </source>
</evidence>
<name>A0A9W8ALJ3_9FUNG</name>
<dbReference type="OrthoDB" id="1058301at2759"/>
<sequence>MGALVAQSLRQEVRFFVVDPDYYAWSLQQRAFRLTAPSTAHLLVQYVSSINTAKLVDYVRALTNHAKGRKQYNFRLVAPAVAFDLTSYGNNAVSPFGMTQAIPIILEAAIAQLRPPVLYLGAGHVDWKVSLPVEKFIAATGSPVVDLAG</sequence>
<accession>A0A9W8ALJ3</accession>
<dbReference type="InterPro" id="IPR036754">
    <property type="entry name" value="YbaK/aa-tRNA-synt-asso_dom_sf"/>
</dbReference>
<dbReference type="GO" id="GO:0002161">
    <property type="term" value="F:aminoacyl-tRNA deacylase activity"/>
    <property type="evidence" value="ECO:0007669"/>
    <property type="project" value="InterPro"/>
</dbReference>
<organism evidence="1 2">
    <name type="scientific">Tieghemiomyces parasiticus</name>
    <dbReference type="NCBI Taxonomy" id="78921"/>
    <lineage>
        <taxon>Eukaryota</taxon>
        <taxon>Fungi</taxon>
        <taxon>Fungi incertae sedis</taxon>
        <taxon>Zoopagomycota</taxon>
        <taxon>Kickxellomycotina</taxon>
        <taxon>Dimargaritomycetes</taxon>
        <taxon>Dimargaritales</taxon>
        <taxon>Dimargaritaceae</taxon>
        <taxon>Tieghemiomyces</taxon>
    </lineage>
</organism>
<comment type="caution">
    <text evidence="1">The sequence shown here is derived from an EMBL/GenBank/DDBJ whole genome shotgun (WGS) entry which is preliminary data.</text>
</comment>
<dbReference type="SUPFAM" id="SSF55826">
    <property type="entry name" value="YbaK/ProRS associated domain"/>
    <property type="match status" value="1"/>
</dbReference>